<organism evidence="1 2">
    <name type="scientific">Globodera rostochiensis</name>
    <name type="common">Golden nematode worm</name>
    <name type="synonym">Heterodera rostochiensis</name>
    <dbReference type="NCBI Taxonomy" id="31243"/>
    <lineage>
        <taxon>Eukaryota</taxon>
        <taxon>Metazoa</taxon>
        <taxon>Ecdysozoa</taxon>
        <taxon>Nematoda</taxon>
        <taxon>Chromadorea</taxon>
        <taxon>Rhabditida</taxon>
        <taxon>Tylenchina</taxon>
        <taxon>Tylenchomorpha</taxon>
        <taxon>Tylenchoidea</taxon>
        <taxon>Heteroderidae</taxon>
        <taxon>Heteroderinae</taxon>
        <taxon>Globodera</taxon>
    </lineage>
</organism>
<evidence type="ECO:0000313" key="1">
    <source>
        <dbReference type="Proteomes" id="UP000887572"/>
    </source>
</evidence>
<evidence type="ECO:0000313" key="2">
    <source>
        <dbReference type="WBParaSite" id="Gr19_v10_g5642.t1"/>
    </source>
</evidence>
<sequence>MHPVSATNHRMEMQPENFAKLFVALMDKCSLIFLKCQENSSENYTALLIHHIHDMQLRCCQYQQADVQKCCEAIVANAHTKFGNRTKHEQPPPAMKLNADGKADYPQWPAAACNCEQCPMAPP</sequence>
<proteinExistence type="predicted"/>
<dbReference type="WBParaSite" id="Gr19_v10_g5642.t1">
    <property type="protein sequence ID" value="Gr19_v10_g5642.t1"/>
    <property type="gene ID" value="Gr19_v10_g5642"/>
</dbReference>
<name>A0A914HYG4_GLORO</name>
<dbReference type="AlphaFoldDB" id="A0A914HYG4"/>
<accession>A0A914HYG4</accession>
<reference evidence="2" key="1">
    <citation type="submission" date="2022-11" db="UniProtKB">
        <authorList>
            <consortium name="WormBaseParasite"/>
        </authorList>
    </citation>
    <scope>IDENTIFICATION</scope>
</reference>
<protein>
    <submittedName>
        <fullName evidence="2">Uncharacterized protein</fullName>
    </submittedName>
</protein>
<keyword evidence="1" id="KW-1185">Reference proteome</keyword>
<dbReference type="Proteomes" id="UP000887572">
    <property type="component" value="Unplaced"/>
</dbReference>